<dbReference type="PROSITE" id="PS00211">
    <property type="entry name" value="ABC_TRANSPORTER_1"/>
    <property type="match status" value="1"/>
</dbReference>
<sequence length="310" mass="35170">MNFLTHLFPTGNEWVFICLHSITKLKRMLPKQVLFEATQEVYQSQNFLGGSIITTILSIQGLTYSFPESEHPPVFADLSMDIRQGEFVSVIGASGCGKSTLFKTIAGLLEPTHGKIIIHSNSSSSTRLGQIAYMPQQDLLLPWRTVLDNCLLPWEIKARFSKQQTISHIRKMLSHFGLADVEQAYPHELSGGMKQRVAFLRTLVAGGGAGLMLLDEPFGALDAMTKREIHRWLLELWDELGQTVMLITHDLEEALLLSDRIYLLSGGVHSELQEIVVDLPRPRHYKLNYEPRFIALREELERRLYAAHTF</sequence>
<dbReference type="EMBL" id="CAKMAB010000007">
    <property type="protein sequence ID" value="CAH1055606.1"/>
    <property type="molecule type" value="Genomic_DNA"/>
</dbReference>
<keyword evidence="2" id="KW-0547">Nucleotide-binding</keyword>
<organism evidence="5 6">
    <name type="scientific">Paenibacillus pseudetheri</name>
    <dbReference type="NCBI Taxonomy" id="2897682"/>
    <lineage>
        <taxon>Bacteria</taxon>
        <taxon>Bacillati</taxon>
        <taxon>Bacillota</taxon>
        <taxon>Bacilli</taxon>
        <taxon>Bacillales</taxon>
        <taxon>Paenibacillaceae</taxon>
        <taxon>Paenibacillus</taxon>
    </lineage>
</organism>
<dbReference type="Pfam" id="PF00005">
    <property type="entry name" value="ABC_tran"/>
    <property type="match status" value="1"/>
</dbReference>
<evidence type="ECO:0000256" key="2">
    <source>
        <dbReference type="ARBA" id="ARBA00022741"/>
    </source>
</evidence>
<keyword evidence="6" id="KW-1185">Reference proteome</keyword>
<dbReference type="PANTHER" id="PTHR42788:SF2">
    <property type="entry name" value="ABC TRANSPORTER ATP-BINDING PROTEIN"/>
    <property type="match status" value="1"/>
</dbReference>
<dbReference type="SMART" id="SM00382">
    <property type="entry name" value="AAA"/>
    <property type="match status" value="1"/>
</dbReference>
<protein>
    <submittedName>
        <fullName evidence="5">Vitamin B12 import ATP-binding protein BtuD</fullName>
    </submittedName>
</protein>
<keyword evidence="3 5" id="KW-0067">ATP-binding</keyword>
<evidence type="ECO:0000313" key="5">
    <source>
        <dbReference type="EMBL" id="CAH1055606.1"/>
    </source>
</evidence>
<dbReference type="InterPro" id="IPR003593">
    <property type="entry name" value="AAA+_ATPase"/>
</dbReference>
<dbReference type="PROSITE" id="PS50893">
    <property type="entry name" value="ABC_TRANSPORTER_2"/>
    <property type="match status" value="1"/>
</dbReference>
<dbReference type="SUPFAM" id="SSF52540">
    <property type="entry name" value="P-loop containing nucleoside triphosphate hydrolases"/>
    <property type="match status" value="1"/>
</dbReference>
<proteinExistence type="predicted"/>
<reference evidence="5" key="1">
    <citation type="submission" date="2021-12" db="EMBL/GenBank/DDBJ databases">
        <authorList>
            <person name="Criscuolo A."/>
        </authorList>
    </citation>
    <scope>NUCLEOTIDE SEQUENCE</scope>
    <source>
        <strain evidence="5">CIP111894</strain>
    </source>
</reference>
<dbReference type="InterPro" id="IPR027417">
    <property type="entry name" value="P-loop_NTPase"/>
</dbReference>
<dbReference type="Proteomes" id="UP000838749">
    <property type="component" value="Unassembled WGS sequence"/>
</dbReference>
<name>A0ABM9BA09_9BACL</name>
<dbReference type="InterPro" id="IPR003439">
    <property type="entry name" value="ABC_transporter-like_ATP-bd"/>
</dbReference>
<dbReference type="InterPro" id="IPR050166">
    <property type="entry name" value="ABC_transporter_ATP-bind"/>
</dbReference>
<evidence type="ECO:0000313" key="6">
    <source>
        <dbReference type="Proteomes" id="UP000838749"/>
    </source>
</evidence>
<evidence type="ECO:0000256" key="1">
    <source>
        <dbReference type="ARBA" id="ARBA00022448"/>
    </source>
</evidence>
<evidence type="ECO:0000256" key="3">
    <source>
        <dbReference type="ARBA" id="ARBA00022840"/>
    </source>
</evidence>
<keyword evidence="1" id="KW-0813">Transport</keyword>
<dbReference type="PANTHER" id="PTHR42788">
    <property type="entry name" value="TAURINE IMPORT ATP-BINDING PROTEIN-RELATED"/>
    <property type="match status" value="1"/>
</dbReference>
<feature type="domain" description="ABC transporter" evidence="4">
    <location>
        <begin position="57"/>
        <end position="291"/>
    </location>
</feature>
<gene>
    <name evidence="5" type="primary">btuD_7</name>
    <name evidence="5" type="ORF">PAECIP111894_01758</name>
</gene>
<accession>A0ABM9BA09</accession>
<comment type="caution">
    <text evidence="5">The sequence shown here is derived from an EMBL/GenBank/DDBJ whole genome shotgun (WGS) entry which is preliminary data.</text>
</comment>
<dbReference type="GO" id="GO:0005524">
    <property type="term" value="F:ATP binding"/>
    <property type="evidence" value="ECO:0007669"/>
    <property type="project" value="UniProtKB-KW"/>
</dbReference>
<dbReference type="Gene3D" id="3.40.50.300">
    <property type="entry name" value="P-loop containing nucleotide triphosphate hydrolases"/>
    <property type="match status" value="1"/>
</dbReference>
<evidence type="ECO:0000259" key="4">
    <source>
        <dbReference type="PROSITE" id="PS50893"/>
    </source>
</evidence>
<dbReference type="InterPro" id="IPR017871">
    <property type="entry name" value="ABC_transporter-like_CS"/>
</dbReference>